<sequence length="110" mass="12820">MVSDDDVIAWYNLRFNKPGLFSKKRWPVTIDTSLSTGKYVWASETGADIMNEYFDTFRVERANFDFSKYWPPETFILYALLTCGGNDDEPLPLTLRMLAKSAREGKWLYD</sequence>
<dbReference type="OrthoDB" id="6476622at2"/>
<name>A0A0A3Z8C0_9GAMM</name>
<gene>
    <name evidence="1" type="ORF">NG99_05500</name>
</gene>
<dbReference type="EMBL" id="JRUQ01000019">
    <property type="protein sequence ID" value="KGT95090.1"/>
    <property type="molecule type" value="Genomic_DNA"/>
</dbReference>
<evidence type="ECO:0000313" key="1">
    <source>
        <dbReference type="EMBL" id="KGT95090.1"/>
    </source>
</evidence>
<keyword evidence="2" id="KW-1185">Reference proteome</keyword>
<dbReference type="InterPro" id="IPR010862">
    <property type="entry name" value="DUF1493"/>
</dbReference>
<comment type="caution">
    <text evidence="1">The sequence shown here is derived from an EMBL/GenBank/DDBJ whole genome shotgun (WGS) entry which is preliminary data.</text>
</comment>
<dbReference type="eggNOG" id="ENOG50336KW">
    <property type="taxonomic scope" value="Bacteria"/>
</dbReference>
<evidence type="ECO:0000313" key="2">
    <source>
        <dbReference type="Proteomes" id="UP000030351"/>
    </source>
</evidence>
<evidence type="ECO:0008006" key="3">
    <source>
        <dbReference type="Google" id="ProtNLM"/>
    </source>
</evidence>
<proteinExistence type="predicted"/>
<dbReference type="STRING" id="371042.NG99_05500"/>
<dbReference type="Proteomes" id="UP000030351">
    <property type="component" value="Unassembled WGS sequence"/>
</dbReference>
<dbReference type="Pfam" id="PF07377">
    <property type="entry name" value="DUF1493"/>
    <property type="match status" value="1"/>
</dbReference>
<protein>
    <recommendedName>
        <fullName evidence="3">DUF1493 family protein</fullName>
    </recommendedName>
</protein>
<reference evidence="1 2" key="1">
    <citation type="submission" date="2014-10" db="EMBL/GenBank/DDBJ databases">
        <title>Genome sequence of Erwinia typographi M043b.</title>
        <authorList>
            <person name="Chan K.-G."/>
            <person name="Tan W.-S."/>
        </authorList>
    </citation>
    <scope>NUCLEOTIDE SEQUENCE [LARGE SCALE GENOMIC DNA]</scope>
    <source>
        <strain evidence="1 2">M043b</strain>
    </source>
</reference>
<accession>A0A0A3Z8C0</accession>
<organism evidence="1 2">
    <name type="scientific">Erwinia typographi</name>
    <dbReference type="NCBI Taxonomy" id="371042"/>
    <lineage>
        <taxon>Bacteria</taxon>
        <taxon>Pseudomonadati</taxon>
        <taxon>Pseudomonadota</taxon>
        <taxon>Gammaproteobacteria</taxon>
        <taxon>Enterobacterales</taxon>
        <taxon>Erwiniaceae</taxon>
        <taxon>Erwinia</taxon>
    </lineage>
</organism>
<dbReference type="RefSeq" id="WP_034889197.1">
    <property type="nucleotide sequence ID" value="NZ_JRUQ01000019.1"/>
</dbReference>
<dbReference type="AlphaFoldDB" id="A0A0A3Z8C0"/>